<reference evidence="3" key="1">
    <citation type="submission" date="2025-08" db="UniProtKB">
        <authorList>
            <consortium name="RefSeq"/>
        </authorList>
    </citation>
    <scope>IDENTIFICATION</scope>
</reference>
<name>A0ABM1EM44_PRICU</name>
<keyword evidence="2" id="KW-1185">Reference proteome</keyword>
<dbReference type="GeneID" id="106813599"/>
<dbReference type="RefSeq" id="XP_014673265.1">
    <property type="nucleotide sequence ID" value="XM_014817779.1"/>
</dbReference>
<dbReference type="InterPro" id="IPR012337">
    <property type="entry name" value="RNaseH-like_sf"/>
</dbReference>
<feature type="domain" description="Integrase catalytic" evidence="1">
    <location>
        <begin position="393"/>
        <end position="581"/>
    </location>
</feature>
<dbReference type="PANTHER" id="PTHR47331">
    <property type="entry name" value="PHD-TYPE DOMAIN-CONTAINING PROTEIN"/>
    <property type="match status" value="1"/>
</dbReference>
<evidence type="ECO:0000313" key="3">
    <source>
        <dbReference type="RefSeq" id="XP_014673265.1"/>
    </source>
</evidence>
<accession>A0ABM1EM44</accession>
<dbReference type="InterPro" id="IPR001584">
    <property type="entry name" value="Integrase_cat-core"/>
</dbReference>
<dbReference type="InterPro" id="IPR041588">
    <property type="entry name" value="Integrase_H2C2"/>
</dbReference>
<dbReference type="InterPro" id="IPR008042">
    <property type="entry name" value="Retrotrans_Pao"/>
</dbReference>
<sequence>MTKSDLSSVVISRQLHVFADASEEGYGMCAYLRQEDSNGRVQVSLVLARGRVAPLKYVSIPRLELTAAVMGARLASTVLTELGVKEVHYWTDSQTVLRYLQNDSMRFKTFVANRVAVIRDLTEPNQWRYVRTCNNPADEASREQRIAEFLGNERWVNGPDFLRQSSKQWPDLQGIVPDVAEGDLEVKVSNVVTVEGRCCFLDDLLTRYSSYPRLKRVVAMVLMDAEKFKRGADSRPSCNRPTLDHSKAAERLILAHKQRRFFAAELKALKGGNVDEVRRALRRSPLRNLDPILIDDLISVGGRLRRATLPEEMKHQVLIPKDSGMAQLVVMEAHAQVGHMGRAAMLANLWQRYWLIGASAVIKSVVSRCVTCKKNRAGPSTQQMASLPAERVMSDKPPFENTGLDMFGPFEVKQGRSMVKRYGLLFTCLATRAIHLEIVHTANADSCLNAIRRFISRRGEISLLRTDNGTNFVGAEELRNAVKAWNQSQIPEWLRQKGISWEFNPPAASHFGGVWERFIRTVRQVMKGVLREQHLRLDDEGLSTLFCEVENIVNGRPISTLSSDLDDLQPLSPRMLLTMREKTSMPPGVFDRKDVYVRRRWRQVQYLADLFWTRGRKEYLPLLQARQKWHDPQKNLMRGDIVLVVEESLPRNSWLLGRIVDVKADTKGFVRSCSVKTRHSVLDRPIAKLCLLLESERDKK</sequence>
<dbReference type="Gene3D" id="3.30.420.10">
    <property type="entry name" value="Ribonuclease H-like superfamily/Ribonuclease H"/>
    <property type="match status" value="1"/>
</dbReference>
<protein>
    <submittedName>
        <fullName evidence="3">Uncharacterized protein LOC106813599</fullName>
    </submittedName>
</protein>
<dbReference type="PANTHER" id="PTHR47331:SF1">
    <property type="entry name" value="GAG-LIKE PROTEIN"/>
    <property type="match status" value="1"/>
</dbReference>
<dbReference type="Pfam" id="PF18701">
    <property type="entry name" value="DUF5641"/>
    <property type="match status" value="1"/>
</dbReference>
<gene>
    <name evidence="3" type="primary">LOC106813599</name>
</gene>
<evidence type="ECO:0000259" key="1">
    <source>
        <dbReference type="PROSITE" id="PS50994"/>
    </source>
</evidence>
<dbReference type="InterPro" id="IPR036397">
    <property type="entry name" value="RNaseH_sf"/>
</dbReference>
<dbReference type="PROSITE" id="PS50994">
    <property type="entry name" value="INTEGRASE"/>
    <property type="match status" value="1"/>
</dbReference>
<dbReference type="Pfam" id="PF17921">
    <property type="entry name" value="Integrase_H2C2"/>
    <property type="match status" value="1"/>
</dbReference>
<dbReference type="InterPro" id="IPR040676">
    <property type="entry name" value="DUF5641"/>
</dbReference>
<dbReference type="Pfam" id="PF05380">
    <property type="entry name" value="Peptidase_A17"/>
    <property type="match status" value="1"/>
</dbReference>
<evidence type="ECO:0000313" key="2">
    <source>
        <dbReference type="Proteomes" id="UP000695022"/>
    </source>
</evidence>
<dbReference type="SUPFAM" id="SSF53098">
    <property type="entry name" value="Ribonuclease H-like"/>
    <property type="match status" value="1"/>
</dbReference>
<organism evidence="2 3">
    <name type="scientific">Priapulus caudatus</name>
    <name type="common">Priapulid worm</name>
    <dbReference type="NCBI Taxonomy" id="37621"/>
    <lineage>
        <taxon>Eukaryota</taxon>
        <taxon>Metazoa</taxon>
        <taxon>Ecdysozoa</taxon>
        <taxon>Scalidophora</taxon>
        <taxon>Priapulida</taxon>
        <taxon>Priapulimorpha</taxon>
        <taxon>Priapulimorphida</taxon>
        <taxon>Priapulidae</taxon>
        <taxon>Priapulus</taxon>
    </lineage>
</organism>
<dbReference type="Proteomes" id="UP000695022">
    <property type="component" value="Unplaced"/>
</dbReference>
<dbReference type="Gene3D" id="1.10.340.70">
    <property type="match status" value="1"/>
</dbReference>
<proteinExistence type="predicted"/>